<evidence type="ECO:0000256" key="2">
    <source>
        <dbReference type="ARBA" id="ARBA00022692"/>
    </source>
</evidence>
<dbReference type="GO" id="GO:0016020">
    <property type="term" value="C:membrane"/>
    <property type="evidence" value="ECO:0007669"/>
    <property type="project" value="UniProtKB-SubCell"/>
</dbReference>
<feature type="domain" description="Amino acid permease/ SLC12A" evidence="6">
    <location>
        <begin position="5"/>
        <end position="129"/>
    </location>
</feature>
<dbReference type="Pfam" id="PF00324">
    <property type="entry name" value="AA_permease"/>
    <property type="match status" value="1"/>
</dbReference>
<dbReference type="OMA" id="SCILHMV"/>
<organism evidence="8 9">
    <name type="scientific">Ciona intestinalis</name>
    <name type="common">Transparent sea squirt</name>
    <name type="synonym">Ascidia intestinalis</name>
    <dbReference type="NCBI Taxonomy" id="7719"/>
    <lineage>
        <taxon>Eukaryota</taxon>
        <taxon>Metazoa</taxon>
        <taxon>Chordata</taxon>
        <taxon>Tunicata</taxon>
        <taxon>Ascidiacea</taxon>
        <taxon>Phlebobranchia</taxon>
        <taxon>Cionidae</taxon>
        <taxon>Ciona</taxon>
    </lineage>
</organism>
<dbReference type="InterPro" id="IPR018491">
    <property type="entry name" value="SLC12_C"/>
</dbReference>
<dbReference type="GO" id="GO:0015377">
    <property type="term" value="F:chloride:monoatomic cation symporter activity"/>
    <property type="evidence" value="ECO:0007669"/>
    <property type="project" value="InterPro"/>
</dbReference>
<feature type="transmembrane region" description="Helical" evidence="5">
    <location>
        <begin position="73"/>
        <end position="90"/>
    </location>
</feature>
<keyword evidence="4 5" id="KW-0472">Membrane</keyword>
<evidence type="ECO:0000256" key="4">
    <source>
        <dbReference type="ARBA" id="ARBA00023136"/>
    </source>
</evidence>
<keyword evidence="9" id="KW-1185">Reference proteome</keyword>
<dbReference type="InParanoid" id="F6PW19"/>
<dbReference type="InterPro" id="IPR004841">
    <property type="entry name" value="AA-permease/SLC12A_dom"/>
</dbReference>
<reference evidence="9" key="1">
    <citation type="journal article" date="2002" name="Science">
        <title>The draft genome of Ciona intestinalis: insights into chordate and vertebrate origins.</title>
        <authorList>
            <person name="Dehal P."/>
            <person name="Satou Y."/>
            <person name="Campbell R.K."/>
            <person name="Chapman J."/>
            <person name="Degnan B."/>
            <person name="De Tomaso A."/>
            <person name="Davidson B."/>
            <person name="Di Gregorio A."/>
            <person name="Gelpke M."/>
            <person name="Goodstein D.M."/>
            <person name="Harafuji N."/>
            <person name="Hastings K.E."/>
            <person name="Ho I."/>
            <person name="Hotta K."/>
            <person name="Huang W."/>
            <person name="Kawashima T."/>
            <person name="Lemaire P."/>
            <person name="Martinez D."/>
            <person name="Meinertzhagen I.A."/>
            <person name="Necula S."/>
            <person name="Nonaka M."/>
            <person name="Putnam N."/>
            <person name="Rash S."/>
            <person name="Saiga H."/>
            <person name="Satake M."/>
            <person name="Terry A."/>
            <person name="Yamada L."/>
            <person name="Wang H.G."/>
            <person name="Awazu S."/>
            <person name="Azumi K."/>
            <person name="Boore J."/>
            <person name="Branno M."/>
            <person name="Chin-Bow S."/>
            <person name="DeSantis R."/>
            <person name="Doyle S."/>
            <person name="Francino P."/>
            <person name="Keys D.N."/>
            <person name="Haga S."/>
            <person name="Hayashi H."/>
            <person name="Hino K."/>
            <person name="Imai K.S."/>
            <person name="Inaba K."/>
            <person name="Kano S."/>
            <person name="Kobayashi K."/>
            <person name="Kobayashi M."/>
            <person name="Lee B.I."/>
            <person name="Makabe K.W."/>
            <person name="Manohar C."/>
            <person name="Matassi G."/>
            <person name="Medina M."/>
            <person name="Mochizuki Y."/>
            <person name="Mount S."/>
            <person name="Morishita T."/>
            <person name="Miura S."/>
            <person name="Nakayama A."/>
            <person name="Nishizaka S."/>
            <person name="Nomoto H."/>
            <person name="Ohta F."/>
            <person name="Oishi K."/>
            <person name="Rigoutsos I."/>
            <person name="Sano M."/>
            <person name="Sasaki A."/>
            <person name="Sasakura Y."/>
            <person name="Shoguchi E."/>
            <person name="Shin-i T."/>
            <person name="Spagnuolo A."/>
            <person name="Stainier D."/>
            <person name="Suzuki M.M."/>
            <person name="Tassy O."/>
            <person name="Takatori N."/>
            <person name="Tokuoka M."/>
            <person name="Yagi K."/>
            <person name="Yoshizaki F."/>
            <person name="Wada S."/>
            <person name="Zhang C."/>
            <person name="Hyatt P.D."/>
            <person name="Larimer F."/>
            <person name="Detter C."/>
            <person name="Doggett N."/>
            <person name="Glavina T."/>
            <person name="Hawkins T."/>
            <person name="Richardson P."/>
            <person name="Lucas S."/>
            <person name="Kohara Y."/>
            <person name="Levine M."/>
            <person name="Satoh N."/>
            <person name="Rokhsar D.S."/>
        </authorList>
    </citation>
    <scope>NUCLEOTIDE SEQUENCE [LARGE SCALE GENOMIC DNA]</scope>
</reference>
<feature type="transmembrane region" description="Helical" evidence="5">
    <location>
        <begin position="12"/>
        <end position="35"/>
    </location>
</feature>
<accession>F6PW19</accession>
<proteinExistence type="predicted"/>
<protein>
    <submittedName>
        <fullName evidence="8">Uncharacterized protein</fullName>
    </submittedName>
</protein>
<dbReference type="InterPro" id="IPR004842">
    <property type="entry name" value="SLC12A_fam"/>
</dbReference>
<dbReference type="Pfam" id="PF03522">
    <property type="entry name" value="SLC12"/>
    <property type="match status" value="1"/>
</dbReference>
<comment type="subcellular location">
    <subcellularLocation>
        <location evidence="1">Membrane</location>
        <topology evidence="1">Multi-pass membrane protein</topology>
    </subcellularLocation>
</comment>
<dbReference type="FunCoup" id="F6PW19">
    <property type="interactions" value="97"/>
</dbReference>
<dbReference type="AlphaFoldDB" id="F6PW19"/>
<dbReference type="STRING" id="7719.ENSCINP00000001385"/>
<reference evidence="8" key="2">
    <citation type="submission" date="2025-08" db="UniProtKB">
        <authorList>
            <consortium name="Ensembl"/>
        </authorList>
    </citation>
    <scope>IDENTIFICATION</scope>
</reference>
<sequence length="510" mass="57410">MTLFVGQLNTIAPIVTIFFLISYAATDLACLALEWASAPNFRPTFKLFTWHTCVLGFISCVIMMFLIQALYTSVSVVVLIILLIIIHYRVPTSSWGYISQALIFHQVRKYMLMLDVRKEHVKFWRPQILLMVKNPRSSCQLIEFINSIKKSGLYVLGHVSIGSLSEMESDILKPQYNHWLNLVDEMGVKAFVELTLSKSVREGTEHLLRISGLGGMKPNTLVLGFHDNLPQKDTFKDLGIFKGGHSRTGSSIASIISHDQPIEEDDAFDSGSFFPDVVETDDSGKLATVDYVAIIADAIKLQKNVCLARYFNQLDKTSMAQDKAKVHYIDVWPVNFLTHIVDRRNNSEASTSAFRTTSSSFFDTTCVFLMQMACILNMTPFWKNRTKLRIFLFTETSDDSTAPGDEELEEFLKTVRIKAEIKPVKWGDVATSSDQTATNPQSNYSDTLKKINSLIRSQHSSTAVTFLYLPTPPMSMDQCVDYIDMLTQISDNLGPTLFVHGLSHVISTTL</sequence>
<evidence type="ECO:0000256" key="5">
    <source>
        <dbReference type="SAM" id="Phobius"/>
    </source>
</evidence>
<keyword evidence="2 5" id="KW-0812">Transmembrane</keyword>
<dbReference type="HOGENOM" id="CLU_001883_3_2_1"/>
<dbReference type="Ensembl" id="ENSCINT00000001385.3">
    <property type="protein sequence ID" value="ENSCINP00000001385.3"/>
    <property type="gene ID" value="ENSCING00000000757.3"/>
</dbReference>
<name>F6PW19_CIOIN</name>
<reference evidence="8" key="3">
    <citation type="submission" date="2025-09" db="UniProtKB">
        <authorList>
            <consortium name="Ensembl"/>
        </authorList>
    </citation>
    <scope>IDENTIFICATION</scope>
</reference>
<dbReference type="GeneTree" id="ENSGT00940000159400"/>
<evidence type="ECO:0000313" key="8">
    <source>
        <dbReference type="Ensembl" id="ENSCINP00000001385.3"/>
    </source>
</evidence>
<evidence type="ECO:0000256" key="3">
    <source>
        <dbReference type="ARBA" id="ARBA00022989"/>
    </source>
</evidence>
<evidence type="ECO:0000259" key="6">
    <source>
        <dbReference type="Pfam" id="PF00324"/>
    </source>
</evidence>
<dbReference type="PANTHER" id="PTHR11827">
    <property type="entry name" value="SOLUTE CARRIER FAMILY 12, CATION COTRANSPORTERS"/>
    <property type="match status" value="1"/>
</dbReference>
<dbReference type="Proteomes" id="UP000008144">
    <property type="component" value="Unassembled WGS sequence"/>
</dbReference>
<evidence type="ECO:0000313" key="9">
    <source>
        <dbReference type="Proteomes" id="UP000008144"/>
    </source>
</evidence>
<feature type="domain" description="SLC12A transporter C-terminal" evidence="7">
    <location>
        <begin position="140"/>
        <end position="229"/>
    </location>
</feature>
<evidence type="ECO:0000259" key="7">
    <source>
        <dbReference type="Pfam" id="PF03522"/>
    </source>
</evidence>
<keyword evidence="3 5" id="KW-1133">Transmembrane helix</keyword>
<feature type="transmembrane region" description="Helical" evidence="5">
    <location>
        <begin position="47"/>
        <end position="67"/>
    </location>
</feature>
<dbReference type="Gene3D" id="1.20.1740.10">
    <property type="entry name" value="Amino acid/polyamine transporter I"/>
    <property type="match status" value="1"/>
</dbReference>
<dbReference type="PANTHER" id="PTHR11827:SF72">
    <property type="entry name" value="GH08340P"/>
    <property type="match status" value="1"/>
</dbReference>
<evidence type="ECO:0000256" key="1">
    <source>
        <dbReference type="ARBA" id="ARBA00004141"/>
    </source>
</evidence>